<keyword evidence="3" id="KW-0804">Transcription</keyword>
<reference evidence="6" key="1">
    <citation type="submission" date="2020-06" db="EMBL/GenBank/DDBJ databases">
        <authorList>
            <person name="Li T."/>
            <person name="Hu X."/>
            <person name="Zhang T."/>
            <person name="Song X."/>
            <person name="Zhang H."/>
            <person name="Dai N."/>
            <person name="Sheng W."/>
            <person name="Hou X."/>
            <person name="Wei L."/>
        </authorList>
    </citation>
    <scope>NUCLEOTIDE SEQUENCE</scope>
    <source>
        <strain evidence="6">G01</strain>
        <tissue evidence="6">Leaf</tissue>
    </source>
</reference>
<keyword evidence="4" id="KW-0539">Nucleus</keyword>
<dbReference type="Pfam" id="PF02365">
    <property type="entry name" value="NAM"/>
    <property type="match status" value="1"/>
</dbReference>
<sequence length="122" mass="13894">MMLGVEEILCELEREEMNEQGLPPGFRFHPTDEELITFYLASKVFNGSFSGVEIAEVDLNRCEPWELPDVAKMGEREWYFFSLRDRKYPTGLRTNRATGAGYWKATGKDREVYSASSGGLLG</sequence>
<dbReference type="InterPro" id="IPR003441">
    <property type="entry name" value="NAC-dom"/>
</dbReference>
<dbReference type="AlphaFoldDB" id="A0AAW2LUQ8"/>
<evidence type="ECO:0000256" key="2">
    <source>
        <dbReference type="ARBA" id="ARBA00023125"/>
    </source>
</evidence>
<comment type="caution">
    <text evidence="6">The sequence shown here is derived from an EMBL/GenBank/DDBJ whole genome shotgun (WGS) entry which is preliminary data.</text>
</comment>
<keyword evidence="2" id="KW-0238">DNA-binding</keyword>
<dbReference type="PANTHER" id="PTHR31744">
    <property type="entry name" value="PROTEIN CUP-SHAPED COTYLEDON 2-RELATED"/>
    <property type="match status" value="1"/>
</dbReference>
<dbReference type="PROSITE" id="PS51005">
    <property type="entry name" value="NAC"/>
    <property type="match status" value="1"/>
</dbReference>
<evidence type="ECO:0000259" key="5">
    <source>
        <dbReference type="PROSITE" id="PS51005"/>
    </source>
</evidence>
<dbReference type="InterPro" id="IPR036093">
    <property type="entry name" value="NAC_dom_sf"/>
</dbReference>
<feature type="domain" description="NAC" evidence="5">
    <location>
        <begin position="22"/>
        <end position="122"/>
    </location>
</feature>
<dbReference type="EMBL" id="JACGWK010000012">
    <property type="protein sequence ID" value="KAL0322814.1"/>
    <property type="molecule type" value="Genomic_DNA"/>
</dbReference>
<name>A0AAW2LUQ8_9LAMI</name>
<evidence type="ECO:0000256" key="3">
    <source>
        <dbReference type="ARBA" id="ARBA00023163"/>
    </source>
</evidence>
<dbReference type="GO" id="GO:0006355">
    <property type="term" value="P:regulation of DNA-templated transcription"/>
    <property type="evidence" value="ECO:0007669"/>
    <property type="project" value="InterPro"/>
</dbReference>
<dbReference type="GO" id="GO:0003677">
    <property type="term" value="F:DNA binding"/>
    <property type="evidence" value="ECO:0007669"/>
    <property type="project" value="UniProtKB-KW"/>
</dbReference>
<gene>
    <name evidence="6" type="ORF">Sangu_1900700</name>
</gene>
<evidence type="ECO:0000313" key="6">
    <source>
        <dbReference type="EMBL" id="KAL0322814.1"/>
    </source>
</evidence>
<accession>A0AAW2LUQ8</accession>
<dbReference type="PANTHER" id="PTHR31744:SF86">
    <property type="entry name" value="PROTEIN CUP-SHAPED COTYLEDON 3"/>
    <property type="match status" value="1"/>
</dbReference>
<dbReference type="Gene3D" id="2.170.150.80">
    <property type="entry name" value="NAC domain"/>
    <property type="match status" value="1"/>
</dbReference>
<reference evidence="6" key="2">
    <citation type="journal article" date="2024" name="Plant">
        <title>Genomic evolution and insights into agronomic trait innovations of Sesamum species.</title>
        <authorList>
            <person name="Miao H."/>
            <person name="Wang L."/>
            <person name="Qu L."/>
            <person name="Liu H."/>
            <person name="Sun Y."/>
            <person name="Le M."/>
            <person name="Wang Q."/>
            <person name="Wei S."/>
            <person name="Zheng Y."/>
            <person name="Lin W."/>
            <person name="Duan Y."/>
            <person name="Cao H."/>
            <person name="Xiong S."/>
            <person name="Wang X."/>
            <person name="Wei L."/>
            <person name="Li C."/>
            <person name="Ma Q."/>
            <person name="Ju M."/>
            <person name="Zhao R."/>
            <person name="Li G."/>
            <person name="Mu C."/>
            <person name="Tian Q."/>
            <person name="Mei H."/>
            <person name="Zhang T."/>
            <person name="Gao T."/>
            <person name="Zhang H."/>
        </authorList>
    </citation>
    <scope>NUCLEOTIDE SEQUENCE</scope>
    <source>
        <strain evidence="6">G01</strain>
    </source>
</reference>
<evidence type="ECO:0000256" key="4">
    <source>
        <dbReference type="ARBA" id="ARBA00023242"/>
    </source>
</evidence>
<keyword evidence="1" id="KW-0805">Transcription regulation</keyword>
<dbReference type="SUPFAM" id="SSF101941">
    <property type="entry name" value="NAC domain"/>
    <property type="match status" value="1"/>
</dbReference>
<proteinExistence type="predicted"/>
<protein>
    <submittedName>
        <fullName evidence="6">Protein CUP-SHAPED COTYLEDON 3</fullName>
    </submittedName>
</protein>
<evidence type="ECO:0000256" key="1">
    <source>
        <dbReference type="ARBA" id="ARBA00023015"/>
    </source>
</evidence>
<organism evidence="6">
    <name type="scientific">Sesamum angustifolium</name>
    <dbReference type="NCBI Taxonomy" id="2727405"/>
    <lineage>
        <taxon>Eukaryota</taxon>
        <taxon>Viridiplantae</taxon>
        <taxon>Streptophyta</taxon>
        <taxon>Embryophyta</taxon>
        <taxon>Tracheophyta</taxon>
        <taxon>Spermatophyta</taxon>
        <taxon>Magnoliopsida</taxon>
        <taxon>eudicotyledons</taxon>
        <taxon>Gunneridae</taxon>
        <taxon>Pentapetalae</taxon>
        <taxon>asterids</taxon>
        <taxon>lamiids</taxon>
        <taxon>Lamiales</taxon>
        <taxon>Pedaliaceae</taxon>
        <taxon>Sesamum</taxon>
    </lineage>
</organism>